<evidence type="ECO:0000256" key="1">
    <source>
        <dbReference type="SAM" id="MobiDB-lite"/>
    </source>
</evidence>
<reference evidence="2" key="2">
    <citation type="submission" date="2021-09" db="EMBL/GenBank/DDBJ databases">
        <authorList>
            <person name="Gilroy R."/>
        </authorList>
    </citation>
    <scope>NUCLEOTIDE SEQUENCE</scope>
    <source>
        <strain evidence="2">ChiGjej5B5-7349</strain>
    </source>
</reference>
<feature type="region of interest" description="Disordered" evidence="1">
    <location>
        <begin position="1"/>
        <end position="39"/>
    </location>
</feature>
<dbReference type="EMBL" id="DYUK01000158">
    <property type="protein sequence ID" value="HJG80234.1"/>
    <property type="molecule type" value="Genomic_DNA"/>
</dbReference>
<comment type="caution">
    <text evidence="2">The sequence shown here is derived from an EMBL/GenBank/DDBJ whole genome shotgun (WGS) entry which is preliminary data.</text>
</comment>
<protein>
    <submittedName>
        <fullName evidence="2">Uncharacterized protein</fullName>
    </submittedName>
</protein>
<name>A0A921SP00_9MICO</name>
<dbReference type="AlphaFoldDB" id="A0A921SP00"/>
<organism evidence="2 3">
    <name type="scientific">Brevibacterium senegalense</name>
    <dbReference type="NCBI Taxonomy" id="1033736"/>
    <lineage>
        <taxon>Bacteria</taxon>
        <taxon>Bacillati</taxon>
        <taxon>Actinomycetota</taxon>
        <taxon>Actinomycetes</taxon>
        <taxon>Micrococcales</taxon>
        <taxon>Brevibacteriaceae</taxon>
        <taxon>Brevibacterium</taxon>
    </lineage>
</organism>
<evidence type="ECO:0000313" key="3">
    <source>
        <dbReference type="Proteomes" id="UP000784435"/>
    </source>
</evidence>
<feature type="compositionally biased region" description="Pro residues" evidence="1">
    <location>
        <begin position="20"/>
        <end position="34"/>
    </location>
</feature>
<proteinExistence type="predicted"/>
<sequence>DEFRREGTMAATSSAMHHAAPPPAPTEPPPPAPAPSRQDLRLHIAGPPASIDEALRSVAGSGPVLVIVDEREAAAQEQLVSHARAASTYSDVTVHRSHLSPLGISALVQAARSLADQLPAARVHDLLPQIEASIRCFAVLSSVSKLRDPNPSLLQHVRSWWPTTRFLAEAGGAVHRFRPQSTTDPLGPPPAATPSVLLVAGEDDAVQDERTGRIVRGLGAASAMATQVPVHTWWGTTPIAEYCLAPLDLHGIITGHSAEARHCPWCRESTSAHPCRLCGGQTEQEATP</sequence>
<dbReference type="Proteomes" id="UP000784435">
    <property type="component" value="Unassembled WGS sequence"/>
</dbReference>
<gene>
    <name evidence="2" type="ORF">K8V08_07460</name>
</gene>
<feature type="non-terminal residue" evidence="2">
    <location>
        <position position="1"/>
    </location>
</feature>
<evidence type="ECO:0000313" key="2">
    <source>
        <dbReference type="EMBL" id="HJG80234.1"/>
    </source>
</evidence>
<accession>A0A921SP00</accession>
<feature type="compositionally biased region" description="Low complexity" evidence="1">
    <location>
        <begin position="9"/>
        <end position="19"/>
    </location>
</feature>
<reference evidence="2" key="1">
    <citation type="journal article" date="2021" name="PeerJ">
        <title>Extensive microbial diversity within the chicken gut microbiome revealed by metagenomics and culture.</title>
        <authorList>
            <person name="Gilroy R."/>
            <person name="Ravi A."/>
            <person name="Getino M."/>
            <person name="Pursley I."/>
            <person name="Horton D.L."/>
            <person name="Alikhan N.F."/>
            <person name="Baker D."/>
            <person name="Gharbi K."/>
            <person name="Hall N."/>
            <person name="Watson M."/>
            <person name="Adriaenssens E.M."/>
            <person name="Foster-Nyarko E."/>
            <person name="Jarju S."/>
            <person name="Secka A."/>
            <person name="Antonio M."/>
            <person name="Oren A."/>
            <person name="Chaudhuri R.R."/>
            <person name="La Ragione R."/>
            <person name="Hildebrand F."/>
            <person name="Pallen M.J."/>
        </authorList>
    </citation>
    <scope>NUCLEOTIDE SEQUENCE</scope>
    <source>
        <strain evidence="2">ChiGjej5B5-7349</strain>
    </source>
</reference>